<comment type="caution">
    <text evidence="6">The sequence shown here is derived from an EMBL/GenBank/DDBJ whole genome shotgun (WGS) entry which is preliminary data.</text>
</comment>
<dbReference type="EMBL" id="JAKMXF010000020">
    <property type="protein sequence ID" value="KAI6661178.1"/>
    <property type="molecule type" value="Genomic_DNA"/>
</dbReference>
<dbReference type="SUPFAM" id="SSF50156">
    <property type="entry name" value="PDZ domain-like"/>
    <property type="match status" value="2"/>
</dbReference>
<evidence type="ECO:0000313" key="7">
    <source>
        <dbReference type="Proteomes" id="UP001165289"/>
    </source>
</evidence>
<feature type="domain" description="PDZ" evidence="5">
    <location>
        <begin position="61"/>
        <end position="144"/>
    </location>
</feature>
<feature type="domain" description="PDZ" evidence="5">
    <location>
        <begin position="158"/>
        <end position="244"/>
    </location>
</feature>
<evidence type="ECO:0000256" key="3">
    <source>
        <dbReference type="ARBA" id="ARBA00022737"/>
    </source>
</evidence>
<dbReference type="Gene3D" id="2.30.42.10">
    <property type="match status" value="2"/>
</dbReference>
<dbReference type="InterPro" id="IPR043545">
    <property type="entry name" value="GRIP1/2"/>
</dbReference>
<evidence type="ECO:0000256" key="4">
    <source>
        <dbReference type="SAM" id="MobiDB-lite"/>
    </source>
</evidence>
<feature type="region of interest" description="Disordered" evidence="4">
    <location>
        <begin position="1"/>
        <end position="43"/>
    </location>
</feature>
<proteinExistence type="predicted"/>
<dbReference type="PANTHER" id="PTHR46227">
    <property type="entry name" value="GLUTAMATE RECEPTOR-INTERACTING PROTEIN GRIP"/>
    <property type="match status" value="1"/>
</dbReference>
<organism evidence="6 7">
    <name type="scientific">Oopsacas minuta</name>
    <dbReference type="NCBI Taxonomy" id="111878"/>
    <lineage>
        <taxon>Eukaryota</taxon>
        <taxon>Metazoa</taxon>
        <taxon>Porifera</taxon>
        <taxon>Hexactinellida</taxon>
        <taxon>Hexasterophora</taxon>
        <taxon>Lyssacinosida</taxon>
        <taxon>Leucopsacidae</taxon>
        <taxon>Oopsacas</taxon>
    </lineage>
</organism>
<dbReference type="GO" id="GO:0098887">
    <property type="term" value="P:neurotransmitter receptor transport, endosome to postsynaptic membrane"/>
    <property type="evidence" value="ECO:0007669"/>
    <property type="project" value="TreeGrafter"/>
</dbReference>
<keyword evidence="3" id="KW-0677">Repeat</keyword>
<dbReference type="Pfam" id="PF00595">
    <property type="entry name" value="PDZ"/>
    <property type="match status" value="2"/>
</dbReference>
<keyword evidence="6" id="KW-0675">Receptor</keyword>
<sequence>MLKLAGCFHPSTRLPDEKDLERKPSKKWSKKNKNKTNSRRNSDAQASTLDDVLLLRKEYSYIELIRENNQSLGIIFSGGVDQASPITIQEISPDSIAAKSEAVQVGDVIKAVNGIQTNQLKHEEVANILVNAGPVISLQLEFDSSQGPCGFEKSKITCLTLPKENYDYGFSLDGPEGAPLCDEFELRISHIYPCSTVYRLGLLKPGDKLLSINGISLKGASLRDATTLISEGREVASFEVEYPVAIHENLKSAKGPYTLELLRTPGSSLGLSLIGKFNQFVLLFIRESTVMWIS</sequence>
<dbReference type="PROSITE" id="PS50106">
    <property type="entry name" value="PDZ"/>
    <property type="match status" value="2"/>
</dbReference>
<evidence type="ECO:0000259" key="5">
    <source>
        <dbReference type="PROSITE" id="PS50106"/>
    </source>
</evidence>
<dbReference type="InterPro" id="IPR036034">
    <property type="entry name" value="PDZ_sf"/>
</dbReference>
<evidence type="ECO:0000256" key="1">
    <source>
        <dbReference type="ARBA" id="ARBA00004496"/>
    </source>
</evidence>
<evidence type="ECO:0000256" key="2">
    <source>
        <dbReference type="ARBA" id="ARBA00022490"/>
    </source>
</evidence>
<gene>
    <name evidence="6" type="ORF">LOD99_10157</name>
</gene>
<keyword evidence="2" id="KW-0963">Cytoplasm</keyword>
<keyword evidence="7" id="KW-1185">Reference proteome</keyword>
<dbReference type="Proteomes" id="UP001165289">
    <property type="component" value="Unassembled WGS sequence"/>
</dbReference>
<protein>
    <submittedName>
        <fullName evidence="6">Glutamate receptor-interacting protein 1</fullName>
    </submittedName>
</protein>
<dbReference type="PANTHER" id="PTHR46227:SF2">
    <property type="entry name" value="FI03335P"/>
    <property type="match status" value="1"/>
</dbReference>
<name>A0AAV7KK27_9METZ</name>
<dbReference type="SMART" id="SM00228">
    <property type="entry name" value="PDZ"/>
    <property type="match status" value="2"/>
</dbReference>
<comment type="subcellular location">
    <subcellularLocation>
        <location evidence="1">Cytoplasm</location>
    </subcellularLocation>
</comment>
<feature type="compositionally biased region" description="Basic residues" evidence="4">
    <location>
        <begin position="24"/>
        <end position="38"/>
    </location>
</feature>
<dbReference type="AlphaFoldDB" id="A0AAV7KK27"/>
<evidence type="ECO:0000313" key="6">
    <source>
        <dbReference type="EMBL" id="KAI6661178.1"/>
    </source>
</evidence>
<feature type="compositionally biased region" description="Basic and acidic residues" evidence="4">
    <location>
        <begin position="14"/>
        <end position="23"/>
    </location>
</feature>
<accession>A0AAV7KK27</accession>
<reference evidence="6 7" key="1">
    <citation type="journal article" date="2023" name="BMC Biol.">
        <title>The compact genome of the sponge Oopsacas minuta (Hexactinellida) is lacking key metazoan core genes.</title>
        <authorList>
            <person name="Santini S."/>
            <person name="Schenkelaars Q."/>
            <person name="Jourda C."/>
            <person name="Duchesne M."/>
            <person name="Belahbib H."/>
            <person name="Rocher C."/>
            <person name="Selva M."/>
            <person name="Riesgo A."/>
            <person name="Vervoort M."/>
            <person name="Leys S.P."/>
            <person name="Kodjabachian L."/>
            <person name="Le Bivic A."/>
            <person name="Borchiellini C."/>
            <person name="Claverie J.M."/>
            <person name="Renard E."/>
        </authorList>
    </citation>
    <scope>NUCLEOTIDE SEQUENCE [LARGE SCALE GENOMIC DNA]</scope>
    <source>
        <strain evidence="6">SPO-2</strain>
    </source>
</reference>
<dbReference type="InterPro" id="IPR001478">
    <property type="entry name" value="PDZ"/>
</dbReference>
<dbReference type="GO" id="GO:0005737">
    <property type="term" value="C:cytoplasm"/>
    <property type="evidence" value="ECO:0007669"/>
    <property type="project" value="UniProtKB-SubCell"/>
</dbReference>